<keyword evidence="1" id="KW-1133">Transmembrane helix</keyword>
<dbReference type="EMBL" id="CP104013">
    <property type="protein sequence ID" value="UYP45206.1"/>
    <property type="molecule type" value="Genomic_DNA"/>
</dbReference>
<dbReference type="Proteomes" id="UP001208689">
    <property type="component" value="Chromosome"/>
</dbReference>
<keyword evidence="1" id="KW-0812">Transmembrane</keyword>
<name>A0ABY6HNV7_9ARCH</name>
<sequence length="549" mass="61748">MRKKNLKIIFAGILLVAIGFMGVFQTSGYNSNIIVTKTGHKFTEEYWAIEYDVLSGKLVEDLIPGDFAEEMNDTFPDRAPYRDANFYISYINLGPVQTLYMAFTEYSNDNRNTTRIGIAPYQIMQQHFRTPAGKHVIVQNSFAGLVAYQEINESNGVPNKDDNLFYGNSLNSQFNKHLLNHRFFRSLGFEPLNMADLPTATPKLLEKTTNGDEVEYTFGIDYENIFIVWHSMHVEEDINNTITAEGLLDKIVAFSSMDYLNFTYKISGTLVEDQPINVTTTTEYDIGPLSDLWVVNDEQSKTELWDGIYYDLDPSNIITDKTVSRYNTTASIEDRLNGDESVPGFSLAITNYARMTVISANINGQDDVDVIDGNGFNVDGDNSDVNVSSLDLRTANKPAFNIDFASKPNYTLNGGNPMPAPVKLYPQIRLKDGSLNAVDHLSHLFLNSITRSMVQARIEFTKEKYDLADQEISIDINRRNVFYAICFPQWEGKSINQDPTFTAIADPVVVSTTLGDGTLKISGYAFSSLLIFGIGIIAYIMKSKKFHKR</sequence>
<keyword evidence="3" id="KW-1185">Reference proteome</keyword>
<keyword evidence="1" id="KW-0472">Membrane</keyword>
<protein>
    <recommendedName>
        <fullName evidence="4">DUF2330 domain-containing protein</fullName>
    </recommendedName>
</protein>
<evidence type="ECO:0000313" key="3">
    <source>
        <dbReference type="Proteomes" id="UP001208689"/>
    </source>
</evidence>
<accession>A0ABY6HNV7</accession>
<proteinExistence type="predicted"/>
<feature type="transmembrane region" description="Helical" evidence="1">
    <location>
        <begin position="521"/>
        <end position="541"/>
    </location>
</feature>
<evidence type="ECO:0000256" key="1">
    <source>
        <dbReference type="SAM" id="Phobius"/>
    </source>
</evidence>
<gene>
    <name evidence="2" type="ORF">NEF87_001491</name>
</gene>
<evidence type="ECO:0000313" key="2">
    <source>
        <dbReference type="EMBL" id="UYP45206.1"/>
    </source>
</evidence>
<evidence type="ECO:0008006" key="4">
    <source>
        <dbReference type="Google" id="ProtNLM"/>
    </source>
</evidence>
<reference evidence="2" key="1">
    <citation type="submission" date="2022-09" db="EMBL/GenBank/DDBJ databases">
        <title>Actin cytoskeleton and complex cell architecture in an #Asgard archaeon.</title>
        <authorList>
            <person name="Ponce Toledo R.I."/>
            <person name="Schleper C."/>
            <person name="Rodrigues Oliveira T."/>
            <person name="Wollweber F."/>
            <person name="Xu J."/>
            <person name="Rittmann S."/>
            <person name="Klingl A."/>
            <person name="Pilhofer M."/>
        </authorList>
    </citation>
    <scope>NUCLEOTIDE SEQUENCE</scope>
    <source>
        <strain evidence="2">B-35</strain>
    </source>
</reference>
<organism evidence="2 3">
    <name type="scientific">Candidatus Lokiarchaeum ossiferum</name>
    <dbReference type="NCBI Taxonomy" id="2951803"/>
    <lineage>
        <taxon>Archaea</taxon>
        <taxon>Promethearchaeati</taxon>
        <taxon>Promethearchaeota</taxon>
        <taxon>Promethearchaeia</taxon>
        <taxon>Promethearchaeales</taxon>
        <taxon>Promethearchaeaceae</taxon>
        <taxon>Candidatus Lokiarchaeum</taxon>
    </lineage>
</organism>